<feature type="domain" description="Calcineurin-like phosphoesterase" evidence="4">
    <location>
        <begin position="124"/>
        <end position="178"/>
    </location>
</feature>
<evidence type="ECO:0000313" key="6">
    <source>
        <dbReference type="Proteomes" id="UP000236630"/>
    </source>
</evidence>
<gene>
    <name evidence="5" type="ORF">CUMW_230660</name>
</gene>
<evidence type="ECO:0000313" key="5">
    <source>
        <dbReference type="EMBL" id="GAY64061.1"/>
    </source>
</evidence>
<name>A0A2H5QHG8_CITUN</name>
<feature type="signal peptide" evidence="3">
    <location>
        <begin position="1"/>
        <end position="29"/>
    </location>
</feature>
<dbReference type="EMBL" id="BDQV01000389">
    <property type="protein sequence ID" value="GAY64061.1"/>
    <property type="molecule type" value="Genomic_DNA"/>
</dbReference>
<dbReference type="Pfam" id="PF00149">
    <property type="entry name" value="Metallophos"/>
    <property type="match status" value="1"/>
</dbReference>
<dbReference type="Gene3D" id="3.60.21.10">
    <property type="match status" value="1"/>
</dbReference>
<protein>
    <recommendedName>
        <fullName evidence="4">Calcineurin-like phosphoesterase domain-containing protein</fullName>
    </recommendedName>
</protein>
<evidence type="ECO:0000256" key="1">
    <source>
        <dbReference type="ARBA" id="ARBA00022729"/>
    </source>
</evidence>
<evidence type="ECO:0000259" key="4">
    <source>
        <dbReference type="Pfam" id="PF00149"/>
    </source>
</evidence>
<sequence length="258" mass="29466">MASNMFIKIALWLVLALCFFLFLITSAKAELQRFEHPISTETKNDEPLSLSFLVIGDWGRRGAFNQSQLTSQMTQHLKNHFSKSTQQRACKSSAEIFFVDTTPFVKCTSAMQRVILMIGEQDLESAFKESMAKWKIVVGHHAIRSIGHHGDTQELIRHILPLLKTYDVDFYMNGHDHCLEHISDRESPIQFLTSGAGSKAWRGNIKEENGDGLNFFYDGQGFMSVKLTQFEAEIKFYDVHGKVLHGWNKIKQPRHSSV</sequence>
<dbReference type="InterPro" id="IPR051558">
    <property type="entry name" value="Metallophosphoesterase_PAP"/>
</dbReference>
<dbReference type="GO" id="GO:0016787">
    <property type="term" value="F:hydrolase activity"/>
    <property type="evidence" value="ECO:0007669"/>
    <property type="project" value="UniProtKB-KW"/>
</dbReference>
<dbReference type="AlphaFoldDB" id="A0A2H5QHG8"/>
<accession>A0A2H5QHG8</accession>
<dbReference type="PANTHER" id="PTHR10161">
    <property type="entry name" value="TARTRATE-RESISTANT ACID PHOSPHATASE TYPE 5"/>
    <property type="match status" value="1"/>
</dbReference>
<keyword evidence="2" id="KW-0378">Hydrolase</keyword>
<reference evidence="5 6" key="1">
    <citation type="journal article" date="2017" name="Front. Genet.">
        <title>Draft sequencing of the heterozygous diploid genome of Satsuma (Citrus unshiu Marc.) using a hybrid assembly approach.</title>
        <authorList>
            <person name="Shimizu T."/>
            <person name="Tanizawa Y."/>
            <person name="Mochizuki T."/>
            <person name="Nagasaki H."/>
            <person name="Yoshioka T."/>
            <person name="Toyoda A."/>
            <person name="Fujiyama A."/>
            <person name="Kaminuma E."/>
            <person name="Nakamura Y."/>
        </authorList>
    </citation>
    <scope>NUCLEOTIDE SEQUENCE [LARGE SCALE GENOMIC DNA]</scope>
    <source>
        <strain evidence="6">cv. Miyagawa wase</strain>
    </source>
</reference>
<keyword evidence="6" id="KW-1185">Reference proteome</keyword>
<feature type="chain" id="PRO_5014159354" description="Calcineurin-like phosphoesterase domain-containing protein" evidence="3">
    <location>
        <begin position="30"/>
        <end position="258"/>
    </location>
</feature>
<evidence type="ECO:0000256" key="2">
    <source>
        <dbReference type="ARBA" id="ARBA00022801"/>
    </source>
</evidence>
<dbReference type="InterPro" id="IPR029052">
    <property type="entry name" value="Metallo-depent_PP-like"/>
</dbReference>
<dbReference type="SUPFAM" id="SSF56300">
    <property type="entry name" value="Metallo-dependent phosphatases"/>
    <property type="match status" value="1"/>
</dbReference>
<dbReference type="Proteomes" id="UP000236630">
    <property type="component" value="Unassembled WGS sequence"/>
</dbReference>
<dbReference type="InterPro" id="IPR004843">
    <property type="entry name" value="Calcineurin-like_PHP"/>
</dbReference>
<evidence type="ECO:0000256" key="3">
    <source>
        <dbReference type="SAM" id="SignalP"/>
    </source>
</evidence>
<proteinExistence type="predicted"/>
<dbReference type="PANTHER" id="PTHR10161:SF14">
    <property type="entry name" value="TARTRATE-RESISTANT ACID PHOSPHATASE TYPE 5"/>
    <property type="match status" value="1"/>
</dbReference>
<organism evidence="5 6">
    <name type="scientific">Citrus unshiu</name>
    <name type="common">Satsuma mandarin</name>
    <name type="synonym">Citrus nobilis var. unshiu</name>
    <dbReference type="NCBI Taxonomy" id="55188"/>
    <lineage>
        <taxon>Eukaryota</taxon>
        <taxon>Viridiplantae</taxon>
        <taxon>Streptophyta</taxon>
        <taxon>Embryophyta</taxon>
        <taxon>Tracheophyta</taxon>
        <taxon>Spermatophyta</taxon>
        <taxon>Magnoliopsida</taxon>
        <taxon>eudicotyledons</taxon>
        <taxon>Gunneridae</taxon>
        <taxon>Pentapetalae</taxon>
        <taxon>rosids</taxon>
        <taxon>malvids</taxon>
        <taxon>Sapindales</taxon>
        <taxon>Rutaceae</taxon>
        <taxon>Aurantioideae</taxon>
        <taxon>Citrus</taxon>
    </lineage>
</organism>
<dbReference type="STRING" id="55188.A0A2H5QHG8"/>
<comment type="caution">
    <text evidence="5">The sequence shown here is derived from an EMBL/GenBank/DDBJ whole genome shotgun (WGS) entry which is preliminary data.</text>
</comment>
<keyword evidence="1 3" id="KW-0732">Signal</keyword>